<dbReference type="Proteomes" id="UP000001847">
    <property type="component" value="Chromosome I"/>
</dbReference>
<keyword evidence="2" id="KW-1185">Reference proteome</keyword>
<dbReference type="HOGENOM" id="CLU_3154391_0_0_12"/>
<organism evidence="1 2">
    <name type="scientific">Leptospira biflexa serovar Patoc (strain Patoc 1 / ATCC 23582 / Paris)</name>
    <dbReference type="NCBI Taxonomy" id="456481"/>
    <lineage>
        <taxon>Bacteria</taxon>
        <taxon>Pseudomonadati</taxon>
        <taxon>Spirochaetota</taxon>
        <taxon>Spirochaetia</taxon>
        <taxon>Leptospirales</taxon>
        <taxon>Leptospiraceae</taxon>
        <taxon>Leptospira</taxon>
    </lineage>
</organism>
<evidence type="ECO:0000313" key="1">
    <source>
        <dbReference type="EMBL" id="ABZ99128.1"/>
    </source>
</evidence>
<protein>
    <submittedName>
        <fullName evidence="1">Uncharacterized protein</fullName>
    </submittedName>
</protein>
<evidence type="ECO:0000313" key="2">
    <source>
        <dbReference type="Proteomes" id="UP000001847"/>
    </source>
</evidence>
<sequence length="48" mass="5591">MELGMRFSNHQCLKTITDIGETILCTCNELAEVYEVRRIKVKSNLQNF</sequence>
<name>B0SPM2_LEPBP</name>
<accession>B0SPM2</accession>
<dbReference type="AlphaFoldDB" id="B0SPM2"/>
<proteinExistence type="predicted"/>
<gene>
    <name evidence="1" type="ordered locus">LEPBI_I3062</name>
</gene>
<dbReference type="KEGG" id="lbi:LEPBI_I3062"/>
<dbReference type="EMBL" id="CP000786">
    <property type="protein sequence ID" value="ABZ99128.1"/>
    <property type="molecule type" value="Genomic_DNA"/>
</dbReference>
<reference evidence="1 2" key="1">
    <citation type="journal article" date="2008" name="PLoS ONE">
        <title>Genome sequence of the saprophyte Leptospira biflexa provides insights into the evolution of Leptospira and the pathogenesis of leptospirosis.</title>
        <authorList>
            <person name="Picardeau M."/>
            <person name="Bulach D.M."/>
            <person name="Bouchier C."/>
            <person name="Zuerner R.L."/>
            <person name="Zidane N."/>
            <person name="Wilson P.J."/>
            <person name="Creno S."/>
            <person name="Kuczek E.S."/>
            <person name="Bommezzadri S."/>
            <person name="Davis J.C."/>
            <person name="McGrath A."/>
            <person name="Johnson M.J."/>
            <person name="Boursaux-Eude C."/>
            <person name="Seemann T."/>
            <person name="Rouy Z."/>
            <person name="Coppel R.L."/>
            <person name="Rood J.I."/>
            <person name="Lajus A."/>
            <person name="Davies J.K."/>
            <person name="Medigue C."/>
            <person name="Adler B."/>
        </authorList>
    </citation>
    <scope>NUCLEOTIDE SEQUENCE [LARGE SCALE GENOMIC DNA]</scope>
    <source>
        <strain evidence="2">Patoc 1 / ATCC 23582 / Paris</strain>
    </source>
</reference>